<evidence type="ECO:0000313" key="2">
    <source>
        <dbReference type="EMBL" id="NYF50500.1"/>
    </source>
</evidence>
<feature type="region of interest" description="Disordered" evidence="1">
    <location>
        <begin position="27"/>
        <end position="49"/>
    </location>
</feature>
<dbReference type="Proteomes" id="UP000534186">
    <property type="component" value="Unassembled WGS sequence"/>
</dbReference>
<accession>A0A7Y9NJF7</accession>
<comment type="caution">
    <text evidence="2">The sequence shown here is derived from an EMBL/GenBank/DDBJ whole genome shotgun (WGS) entry which is preliminary data.</text>
</comment>
<reference evidence="2 3" key="1">
    <citation type="submission" date="2020-07" db="EMBL/GenBank/DDBJ databases">
        <title>Genomic Encyclopedia of Type Strains, Phase IV (KMG-V): Genome sequencing to study the core and pangenomes of soil and plant-associated prokaryotes.</title>
        <authorList>
            <person name="Whitman W."/>
        </authorList>
    </citation>
    <scope>NUCLEOTIDE SEQUENCE [LARGE SCALE GENOMIC DNA]</scope>
    <source>
        <strain evidence="2 3">M8UP30</strain>
    </source>
</reference>
<organism evidence="2 3">
    <name type="scientific">Tunturiibacter lichenicola</name>
    <dbReference type="NCBI Taxonomy" id="2051959"/>
    <lineage>
        <taxon>Bacteria</taxon>
        <taxon>Pseudomonadati</taxon>
        <taxon>Acidobacteriota</taxon>
        <taxon>Terriglobia</taxon>
        <taxon>Terriglobales</taxon>
        <taxon>Acidobacteriaceae</taxon>
        <taxon>Tunturiibacter</taxon>
    </lineage>
</organism>
<evidence type="ECO:0000313" key="3">
    <source>
        <dbReference type="Proteomes" id="UP000534186"/>
    </source>
</evidence>
<name>A0A7Y9NJF7_9BACT</name>
<dbReference type="AlphaFoldDB" id="A0A7Y9NJF7"/>
<sequence>MGKDPQFVFVVILNAVKDPDTFHLPIPFEPSNPTPSRLPFFPPKDHLDR</sequence>
<gene>
    <name evidence="2" type="ORF">HDF12_000865</name>
</gene>
<proteinExistence type="predicted"/>
<evidence type="ECO:0000256" key="1">
    <source>
        <dbReference type="SAM" id="MobiDB-lite"/>
    </source>
</evidence>
<protein>
    <submittedName>
        <fullName evidence="2">Uncharacterized protein</fullName>
    </submittedName>
</protein>
<dbReference type="EMBL" id="JACCCV010000001">
    <property type="protein sequence ID" value="NYF50500.1"/>
    <property type="molecule type" value="Genomic_DNA"/>
</dbReference>